<protein>
    <submittedName>
        <fullName evidence="2">DUF3073 domain-containing protein</fullName>
    </submittedName>
</protein>
<evidence type="ECO:0000313" key="3">
    <source>
        <dbReference type="Proteomes" id="UP001500002"/>
    </source>
</evidence>
<comment type="caution">
    <text evidence="2">The sequence shown here is derived from an EMBL/GenBank/DDBJ whole genome shotgun (WGS) entry which is preliminary data.</text>
</comment>
<organism evidence="2 3">
    <name type="scientific">Agromyces neolithicus</name>
    <dbReference type="NCBI Taxonomy" id="269420"/>
    <lineage>
        <taxon>Bacteria</taxon>
        <taxon>Bacillati</taxon>
        <taxon>Actinomycetota</taxon>
        <taxon>Actinomycetes</taxon>
        <taxon>Micrococcales</taxon>
        <taxon>Microbacteriaceae</taxon>
        <taxon>Agromyces</taxon>
    </lineage>
</organism>
<feature type="region of interest" description="Disordered" evidence="1">
    <location>
        <begin position="33"/>
        <end position="70"/>
    </location>
</feature>
<dbReference type="InterPro" id="IPR021426">
    <property type="entry name" value="DUF3073"/>
</dbReference>
<name>A0ABN2LRL3_9MICO</name>
<dbReference type="Pfam" id="PF11273">
    <property type="entry name" value="DUF3073"/>
    <property type="match status" value="1"/>
</dbReference>
<dbReference type="Proteomes" id="UP001500002">
    <property type="component" value="Unassembled WGS sequence"/>
</dbReference>
<gene>
    <name evidence="2" type="ORF">GCM10009749_01150</name>
</gene>
<reference evidence="2 3" key="1">
    <citation type="journal article" date="2019" name="Int. J. Syst. Evol. Microbiol.">
        <title>The Global Catalogue of Microorganisms (GCM) 10K type strain sequencing project: providing services to taxonomists for standard genome sequencing and annotation.</title>
        <authorList>
            <consortium name="The Broad Institute Genomics Platform"/>
            <consortium name="The Broad Institute Genome Sequencing Center for Infectious Disease"/>
            <person name="Wu L."/>
            <person name="Ma J."/>
        </authorList>
    </citation>
    <scope>NUCLEOTIDE SEQUENCE [LARGE SCALE GENOMIC DNA]</scope>
    <source>
        <strain evidence="2 3">JCM 14322</strain>
    </source>
</reference>
<sequence>MGRGRQKAKHTKVARELKYFSPNTDYNALERELTGSQHDDYSDEASKWAEYAAEDDDTYVTGDEQREQRA</sequence>
<dbReference type="EMBL" id="BAAANJ010000001">
    <property type="protein sequence ID" value="GAA1797395.1"/>
    <property type="molecule type" value="Genomic_DNA"/>
</dbReference>
<evidence type="ECO:0000313" key="2">
    <source>
        <dbReference type="EMBL" id="GAA1797395.1"/>
    </source>
</evidence>
<proteinExistence type="predicted"/>
<feature type="compositionally biased region" description="Basic and acidic residues" evidence="1">
    <location>
        <begin position="33"/>
        <end position="47"/>
    </location>
</feature>
<evidence type="ECO:0000256" key="1">
    <source>
        <dbReference type="SAM" id="MobiDB-lite"/>
    </source>
</evidence>
<accession>A0ABN2LRL3</accession>
<dbReference type="RefSeq" id="WP_344292341.1">
    <property type="nucleotide sequence ID" value="NZ_BAAANJ010000001.1"/>
</dbReference>
<keyword evidence="3" id="KW-1185">Reference proteome</keyword>